<proteinExistence type="predicted"/>
<dbReference type="InterPro" id="IPR036638">
    <property type="entry name" value="HLH_DNA-bd_sf"/>
</dbReference>
<dbReference type="Gene3D" id="4.10.280.10">
    <property type="entry name" value="Helix-loop-helix DNA-binding domain"/>
    <property type="match status" value="1"/>
</dbReference>
<dbReference type="PANTHER" id="PTHR45844:SF18">
    <property type="entry name" value="TRANSCRIPTION FACTOR BHLH51"/>
    <property type="match status" value="1"/>
</dbReference>
<dbReference type="AlphaFoldDB" id="A0AAP0PWM3"/>
<keyword evidence="1" id="KW-0805">Transcription regulation</keyword>
<evidence type="ECO:0000313" key="5">
    <source>
        <dbReference type="EMBL" id="KAK9159128.1"/>
    </source>
</evidence>
<feature type="domain" description="BHLH" evidence="4">
    <location>
        <begin position="61"/>
        <end position="110"/>
    </location>
</feature>
<keyword evidence="6" id="KW-1185">Reference proteome</keyword>
<dbReference type="Proteomes" id="UP001419268">
    <property type="component" value="Unassembled WGS sequence"/>
</dbReference>
<keyword evidence="2" id="KW-0238">DNA-binding</keyword>
<evidence type="ECO:0000256" key="3">
    <source>
        <dbReference type="ARBA" id="ARBA00023163"/>
    </source>
</evidence>
<evidence type="ECO:0000256" key="2">
    <source>
        <dbReference type="ARBA" id="ARBA00023125"/>
    </source>
</evidence>
<comment type="caution">
    <text evidence="5">The sequence shown here is derived from an EMBL/GenBank/DDBJ whole genome shotgun (WGS) entry which is preliminary data.</text>
</comment>
<accession>A0AAP0PWM3</accession>
<dbReference type="Pfam" id="PF00010">
    <property type="entry name" value="HLH"/>
    <property type="match status" value="1"/>
</dbReference>
<dbReference type="SMART" id="SM00353">
    <property type="entry name" value="HLH"/>
    <property type="match status" value="1"/>
</dbReference>
<dbReference type="CDD" id="cd11455">
    <property type="entry name" value="bHLH_AtAIG1_like"/>
    <property type="match status" value="1"/>
</dbReference>
<keyword evidence="3" id="KW-0804">Transcription</keyword>
<organism evidence="5 6">
    <name type="scientific">Stephania cephalantha</name>
    <dbReference type="NCBI Taxonomy" id="152367"/>
    <lineage>
        <taxon>Eukaryota</taxon>
        <taxon>Viridiplantae</taxon>
        <taxon>Streptophyta</taxon>
        <taxon>Embryophyta</taxon>
        <taxon>Tracheophyta</taxon>
        <taxon>Spermatophyta</taxon>
        <taxon>Magnoliopsida</taxon>
        <taxon>Ranunculales</taxon>
        <taxon>Menispermaceae</taxon>
        <taxon>Menispermoideae</taxon>
        <taxon>Cissampelideae</taxon>
        <taxon>Stephania</taxon>
    </lineage>
</organism>
<dbReference type="SUPFAM" id="SSF47459">
    <property type="entry name" value="HLH, helix-loop-helix DNA-binding domain"/>
    <property type="match status" value="1"/>
</dbReference>
<evidence type="ECO:0000256" key="1">
    <source>
        <dbReference type="ARBA" id="ARBA00023015"/>
    </source>
</evidence>
<dbReference type="PANTHER" id="PTHR45844">
    <property type="entry name" value="TRANSCRIPTION FACTOR BHLH30"/>
    <property type="match status" value="1"/>
</dbReference>
<dbReference type="GO" id="GO:0046983">
    <property type="term" value="F:protein dimerization activity"/>
    <property type="evidence" value="ECO:0007669"/>
    <property type="project" value="InterPro"/>
</dbReference>
<name>A0AAP0PWM3_9MAGN</name>
<dbReference type="CDD" id="cd04873">
    <property type="entry name" value="ACT_UUR-ACR-like"/>
    <property type="match status" value="1"/>
</dbReference>
<dbReference type="InterPro" id="IPR045847">
    <property type="entry name" value="AIG1-like"/>
</dbReference>
<dbReference type="GO" id="GO:0003700">
    <property type="term" value="F:DNA-binding transcription factor activity"/>
    <property type="evidence" value="ECO:0007669"/>
    <property type="project" value="InterPro"/>
</dbReference>
<reference evidence="5 6" key="1">
    <citation type="submission" date="2024-01" db="EMBL/GenBank/DDBJ databases">
        <title>Genome assemblies of Stephania.</title>
        <authorList>
            <person name="Yang L."/>
        </authorList>
    </citation>
    <scope>NUCLEOTIDE SEQUENCE [LARGE SCALE GENOMIC DNA]</scope>
    <source>
        <strain evidence="5">JXDWG</strain>
        <tissue evidence="5">Leaf</tissue>
    </source>
</reference>
<sequence length="261" mass="28518">MMGEWIQHGWAQEGQIFLQCCDQSNGSSCVVPWQTHDRYVHGFMPFTAKSVEAMAEDRAAAASRSHSQAEKRRRERINSHLSTLRRLIPRSDKMDKAALLGSVVDHVKELKKKAIEINNVLTIPSEVDEVLVDADANADPNNNNSSNTFLKASVCCDDRPELLADLIGAIKGLKLRAVRAELATLGGRVVNVMILCCDTVEDSNSNSNSNSRGVCLSSLKHSLKVALTRVASTSMASSATSLSSKRQRMLLPSHNCSHFSG</sequence>
<dbReference type="GO" id="GO:0003677">
    <property type="term" value="F:DNA binding"/>
    <property type="evidence" value="ECO:0007669"/>
    <property type="project" value="UniProtKB-KW"/>
</dbReference>
<protein>
    <recommendedName>
        <fullName evidence="4">BHLH domain-containing protein</fullName>
    </recommendedName>
</protein>
<evidence type="ECO:0000313" key="6">
    <source>
        <dbReference type="Proteomes" id="UP001419268"/>
    </source>
</evidence>
<gene>
    <name evidence="5" type="ORF">Scep_005702</name>
</gene>
<dbReference type="EMBL" id="JBBNAG010000002">
    <property type="protein sequence ID" value="KAK9159128.1"/>
    <property type="molecule type" value="Genomic_DNA"/>
</dbReference>
<dbReference type="PROSITE" id="PS50888">
    <property type="entry name" value="BHLH"/>
    <property type="match status" value="1"/>
</dbReference>
<dbReference type="InterPro" id="IPR011598">
    <property type="entry name" value="bHLH_dom"/>
</dbReference>
<evidence type="ECO:0000259" key="4">
    <source>
        <dbReference type="PROSITE" id="PS50888"/>
    </source>
</evidence>